<dbReference type="AlphaFoldDB" id="A0A1I7ZIG9"/>
<evidence type="ECO:0000313" key="1">
    <source>
        <dbReference type="Proteomes" id="UP000095287"/>
    </source>
</evidence>
<dbReference type="GO" id="GO:0006644">
    <property type="term" value="P:phospholipid metabolic process"/>
    <property type="evidence" value="ECO:0007669"/>
    <property type="project" value="InterPro"/>
</dbReference>
<evidence type="ECO:0000313" key="2">
    <source>
        <dbReference type="WBParaSite" id="L893_g26521.t1"/>
    </source>
</evidence>
<dbReference type="Proteomes" id="UP000095287">
    <property type="component" value="Unplaced"/>
</dbReference>
<dbReference type="GO" id="GO:0050482">
    <property type="term" value="P:arachidonate secretion"/>
    <property type="evidence" value="ECO:0007669"/>
    <property type="project" value="InterPro"/>
</dbReference>
<proteinExistence type="predicted"/>
<dbReference type="GO" id="GO:0004623">
    <property type="term" value="F:phospholipase A2 activity"/>
    <property type="evidence" value="ECO:0007669"/>
    <property type="project" value="InterPro"/>
</dbReference>
<protein>
    <submittedName>
        <fullName evidence="2">Phospholipase A(2)</fullName>
    </submittedName>
</protein>
<dbReference type="Gene3D" id="1.20.90.10">
    <property type="entry name" value="Phospholipase A2 domain"/>
    <property type="match status" value="1"/>
</dbReference>
<accession>A0A1I7ZIG9</accession>
<organism evidence="1 2">
    <name type="scientific">Steinernema glaseri</name>
    <dbReference type="NCBI Taxonomy" id="37863"/>
    <lineage>
        <taxon>Eukaryota</taxon>
        <taxon>Metazoa</taxon>
        <taxon>Ecdysozoa</taxon>
        <taxon>Nematoda</taxon>
        <taxon>Chromadorea</taxon>
        <taxon>Rhabditida</taxon>
        <taxon>Tylenchina</taxon>
        <taxon>Panagrolaimomorpha</taxon>
        <taxon>Strongyloidoidea</taxon>
        <taxon>Steinernematidae</taxon>
        <taxon>Steinernema</taxon>
    </lineage>
</organism>
<dbReference type="WBParaSite" id="L893_g26521.t1">
    <property type="protein sequence ID" value="L893_g26521.t1"/>
    <property type="gene ID" value="L893_g26521"/>
</dbReference>
<keyword evidence="1" id="KW-1185">Reference proteome</keyword>
<dbReference type="InterPro" id="IPR036444">
    <property type="entry name" value="PLipase_A2_dom_sf"/>
</dbReference>
<name>A0A1I7ZIG9_9BILA</name>
<reference evidence="2" key="1">
    <citation type="submission" date="2016-11" db="UniProtKB">
        <authorList>
            <consortium name="WormBaseParasite"/>
        </authorList>
    </citation>
    <scope>IDENTIFICATION</scope>
</reference>
<sequence length="216" mass="24136">MFVSSFFVISSRHLFLGLPIGLVIGSLHSMMIFDHFSSSPLAIFQACCAMDDLCWERIMRGNCGGPSLIYFASCGCKAAESWQGAWPNKGELHCSAFNTDFQLQMCQCDSMFIDCVDRQNFADSSCNLLDIFQPCALANNDIGERRLIPGDVPYLKTLVMRSSISTTHLVERSNLVCCLPTGSMTQYIESVINQQFIVNLENILDTEQCKVKLKLQ</sequence>